<feature type="compositionally biased region" description="Polar residues" evidence="8">
    <location>
        <begin position="210"/>
        <end position="219"/>
    </location>
</feature>
<dbReference type="GO" id="GO:0008270">
    <property type="term" value="F:zinc ion binding"/>
    <property type="evidence" value="ECO:0007669"/>
    <property type="project" value="UniProtKB-KW"/>
</dbReference>
<name>A0A484N201_9ASTE</name>
<dbReference type="GO" id="GO:0006313">
    <property type="term" value="P:DNA transposition"/>
    <property type="evidence" value="ECO:0007669"/>
    <property type="project" value="InterPro"/>
</dbReference>
<proteinExistence type="predicted"/>
<feature type="compositionally biased region" description="Basic residues" evidence="8">
    <location>
        <begin position="902"/>
        <end position="912"/>
    </location>
</feature>
<organism evidence="10 11">
    <name type="scientific">Cuscuta campestris</name>
    <dbReference type="NCBI Taxonomy" id="132261"/>
    <lineage>
        <taxon>Eukaryota</taxon>
        <taxon>Viridiplantae</taxon>
        <taxon>Streptophyta</taxon>
        <taxon>Embryophyta</taxon>
        <taxon>Tracheophyta</taxon>
        <taxon>Spermatophyta</taxon>
        <taxon>Magnoliopsida</taxon>
        <taxon>eudicotyledons</taxon>
        <taxon>Gunneridae</taxon>
        <taxon>Pentapetalae</taxon>
        <taxon>asterids</taxon>
        <taxon>lamiids</taxon>
        <taxon>Solanales</taxon>
        <taxon>Convolvulaceae</taxon>
        <taxon>Cuscuteae</taxon>
        <taxon>Cuscuta</taxon>
        <taxon>Cuscuta subgen. Grammica</taxon>
        <taxon>Cuscuta sect. Cleistogrammica</taxon>
    </lineage>
</organism>
<feature type="compositionally biased region" description="Basic residues" evidence="8">
    <location>
        <begin position="842"/>
        <end position="855"/>
    </location>
</feature>
<dbReference type="Pfam" id="PF10551">
    <property type="entry name" value="MULE"/>
    <property type="match status" value="1"/>
</dbReference>
<feature type="region of interest" description="Disordered" evidence="8">
    <location>
        <begin position="831"/>
        <end position="912"/>
    </location>
</feature>
<feature type="compositionally biased region" description="Acidic residues" evidence="8">
    <location>
        <begin position="300"/>
        <end position="320"/>
    </location>
</feature>
<accession>A0A484N201</accession>
<dbReference type="PROSITE" id="PS01007">
    <property type="entry name" value="TRANSPOSASE_MUTATOR"/>
    <property type="match status" value="1"/>
</dbReference>
<keyword evidence="5" id="KW-0238">DNA-binding</keyword>
<gene>
    <name evidence="10" type="ORF">CCAM_LOCUS35810</name>
</gene>
<keyword evidence="3 7" id="KW-0863">Zinc-finger</keyword>
<feature type="domain" description="SWIM-type" evidence="9">
    <location>
        <begin position="764"/>
        <end position="796"/>
    </location>
</feature>
<feature type="region of interest" description="Disordered" evidence="8">
    <location>
        <begin position="294"/>
        <end position="338"/>
    </location>
</feature>
<dbReference type="GO" id="GO:0004803">
    <property type="term" value="F:transposase activity"/>
    <property type="evidence" value="ECO:0007669"/>
    <property type="project" value="InterPro"/>
</dbReference>
<evidence type="ECO:0000256" key="1">
    <source>
        <dbReference type="ARBA" id="ARBA00022578"/>
    </source>
</evidence>
<sequence>MDFGGYGFCVASLVLDKPPTGFRVYVKHKWIDIEDIDLDIYFTKDLYADVISRAKEQNIILPRFIGFRYHLPDKELQREQLMVDSDWNRMVAEWGGVCCTYIPLFVIELKEPSALQKMAEGLDSSTQDYNEACMTEIEQWADNLLVTPTECGSILDSQPRSCSKAKLIVRRQNKNMRDEVQTQPSLIEAEELPSLTPPAPNTSHPLGDFLTNSSTQHSPTIAEEVDNHRTPKKKKRKAQEGGRKQFELTELNVKLLSKELKGLEAYDIPSLSKPEIPTLDIFFEEVVLPSQAEIQSGQVDTDEENESTEDDDFDGGEDSTECLSSEELSMDEKSATDDEIDVEADTANRMRLDHMDEDEDDYGNQSVVEKMAKVFRTGRLWVRSRDGKVELKVGDIFSCKEDFLRVMKDYTIQKGITLRKLKNDKRRYTHTCINENCKFRIHASVLVDRHSWMIKTLCEEHVCSVKEHHKRAGASWVASHFLEDFRSNKEMKASTLQKLVLSKFTTYIPKYTCWRAIKLMREIVDGRHEDGYKLLPQYMEVFRARNPDFQCFIRWQEIGPGRNPIFRRCQICLGSAINAFKDHCRPFIGIDACHLKGPYQGVLLTAMALDGNNGQFPLAYGVADCEDETEWSFFLNSLALALGCTKDASKYTIISDRHAGIIQGLKNAIPKASRRICVLHFYKNFAKTFTGHRGKPMLTMLEEIRKLVGNRFEKRFELGRKWSTVVTPFVDKKLRELAMDSRVCSEVVAAGRGEFDVLDGCTNFTVRLREHNCDCSRWQVTGLPCKHAARCILRLNEKLEDYCAHWFSVEKYKGLYDAIIHPIPDPCMWGETSEPNLDPPKNLKKKGRPKKHKRRDGIDDRVIKQKRTVHGTKRCGKCKQLGHNHRTCGQKRDEDGRLVQKQTKKKKLAKSD</sequence>
<keyword evidence="4" id="KW-0862">Zinc</keyword>
<dbReference type="InterPro" id="IPR001207">
    <property type="entry name" value="Transposase_mutator"/>
</dbReference>
<dbReference type="Pfam" id="PF04434">
    <property type="entry name" value="SWIM"/>
    <property type="match status" value="1"/>
</dbReference>
<dbReference type="PANTHER" id="PTHR31973">
    <property type="entry name" value="POLYPROTEIN, PUTATIVE-RELATED"/>
    <property type="match status" value="1"/>
</dbReference>
<evidence type="ECO:0000256" key="4">
    <source>
        <dbReference type="ARBA" id="ARBA00022833"/>
    </source>
</evidence>
<dbReference type="OrthoDB" id="1302888at2759"/>
<evidence type="ECO:0000313" key="11">
    <source>
        <dbReference type="Proteomes" id="UP000595140"/>
    </source>
</evidence>
<evidence type="ECO:0000256" key="6">
    <source>
        <dbReference type="ARBA" id="ARBA00023172"/>
    </source>
</evidence>
<evidence type="ECO:0000256" key="5">
    <source>
        <dbReference type="ARBA" id="ARBA00023125"/>
    </source>
</evidence>
<evidence type="ECO:0000256" key="7">
    <source>
        <dbReference type="PROSITE-ProRule" id="PRU00325"/>
    </source>
</evidence>
<dbReference type="Pfam" id="PF03108">
    <property type="entry name" value="DBD_Tnp_Mut"/>
    <property type="match status" value="1"/>
</dbReference>
<evidence type="ECO:0000256" key="8">
    <source>
        <dbReference type="SAM" id="MobiDB-lite"/>
    </source>
</evidence>
<keyword evidence="6" id="KW-0233">DNA recombination</keyword>
<reference evidence="10 11" key="1">
    <citation type="submission" date="2018-04" db="EMBL/GenBank/DDBJ databases">
        <authorList>
            <person name="Vogel A."/>
        </authorList>
    </citation>
    <scope>NUCLEOTIDE SEQUENCE [LARGE SCALE GENOMIC DNA]</scope>
</reference>
<evidence type="ECO:0000256" key="2">
    <source>
        <dbReference type="ARBA" id="ARBA00022723"/>
    </source>
</evidence>
<feature type="compositionally biased region" description="Basic residues" evidence="8">
    <location>
        <begin position="864"/>
        <end position="889"/>
    </location>
</feature>
<keyword evidence="2" id="KW-0479">Metal-binding</keyword>
<evidence type="ECO:0000313" key="10">
    <source>
        <dbReference type="EMBL" id="VFQ94034.1"/>
    </source>
</evidence>
<protein>
    <recommendedName>
        <fullName evidence="9">SWIM-type domain-containing protein</fullName>
    </recommendedName>
</protein>
<dbReference type="InterPro" id="IPR004332">
    <property type="entry name" value="Transposase_MuDR"/>
</dbReference>
<evidence type="ECO:0000256" key="3">
    <source>
        <dbReference type="ARBA" id="ARBA00022771"/>
    </source>
</evidence>
<dbReference type="AlphaFoldDB" id="A0A484N201"/>
<dbReference type="PANTHER" id="PTHR31973:SF197">
    <property type="entry name" value="SWIM-TYPE DOMAIN-CONTAINING PROTEIN"/>
    <property type="match status" value="1"/>
</dbReference>
<evidence type="ECO:0000259" key="9">
    <source>
        <dbReference type="PROSITE" id="PS50966"/>
    </source>
</evidence>
<feature type="region of interest" description="Disordered" evidence="8">
    <location>
        <begin position="173"/>
        <end position="243"/>
    </location>
</feature>
<keyword evidence="1" id="KW-0815">Transposition</keyword>
<dbReference type="InterPro" id="IPR006564">
    <property type="entry name" value="Znf_PMZ"/>
</dbReference>
<keyword evidence="11" id="KW-1185">Reference proteome</keyword>
<dbReference type="Proteomes" id="UP000595140">
    <property type="component" value="Unassembled WGS sequence"/>
</dbReference>
<dbReference type="InterPro" id="IPR018289">
    <property type="entry name" value="MULE_transposase_dom"/>
</dbReference>
<dbReference type="GO" id="GO:0003677">
    <property type="term" value="F:DNA binding"/>
    <property type="evidence" value="ECO:0007669"/>
    <property type="project" value="UniProtKB-KW"/>
</dbReference>
<dbReference type="InterPro" id="IPR007527">
    <property type="entry name" value="Znf_SWIM"/>
</dbReference>
<dbReference type="EMBL" id="OOIL02005153">
    <property type="protein sequence ID" value="VFQ94034.1"/>
    <property type="molecule type" value="Genomic_DNA"/>
</dbReference>
<dbReference type="PROSITE" id="PS50966">
    <property type="entry name" value="ZF_SWIM"/>
    <property type="match status" value="1"/>
</dbReference>
<dbReference type="SMART" id="SM00575">
    <property type="entry name" value="ZnF_PMZ"/>
    <property type="match status" value="1"/>
</dbReference>